<accession>A0A098MAJ6</accession>
<name>A0A098MAJ6_9BACL</name>
<dbReference type="STRING" id="268407.PWYN_09625"/>
<dbReference type="eggNOG" id="ENOG5033J16">
    <property type="taxonomic scope" value="Bacteria"/>
</dbReference>
<protein>
    <submittedName>
        <fullName evidence="1">Uncharacterized protein</fullName>
    </submittedName>
</protein>
<dbReference type="Proteomes" id="UP000029734">
    <property type="component" value="Unassembled WGS sequence"/>
</dbReference>
<dbReference type="EMBL" id="JQCR01000002">
    <property type="protein sequence ID" value="KGE19569.1"/>
    <property type="molecule type" value="Genomic_DNA"/>
</dbReference>
<evidence type="ECO:0000313" key="2">
    <source>
        <dbReference type="Proteomes" id="UP000029734"/>
    </source>
</evidence>
<reference evidence="1 2" key="1">
    <citation type="submission" date="2014-08" db="EMBL/GenBank/DDBJ databases">
        <authorList>
            <person name="den Bakker H.C."/>
        </authorList>
    </citation>
    <scope>NUCLEOTIDE SEQUENCE [LARGE SCALE GENOMIC DNA]</scope>
    <source>
        <strain evidence="1 2">DSM 18334</strain>
    </source>
</reference>
<keyword evidence="2" id="KW-1185">Reference proteome</keyword>
<proteinExistence type="predicted"/>
<dbReference type="RefSeq" id="WP_036653608.1">
    <property type="nucleotide sequence ID" value="NZ_JQCR01000002.1"/>
</dbReference>
<reference evidence="1 2" key="2">
    <citation type="submission" date="2014-10" db="EMBL/GenBank/DDBJ databases">
        <title>Comparative genomics of the Paenibacillus odorifer group.</title>
        <authorList>
            <person name="Tsai Y.-C."/>
            <person name="Martin N."/>
            <person name="Korlach J."/>
            <person name="Wiedmann M."/>
        </authorList>
    </citation>
    <scope>NUCLEOTIDE SEQUENCE [LARGE SCALE GENOMIC DNA]</scope>
    <source>
        <strain evidence="1 2">DSM 18334</strain>
    </source>
</reference>
<evidence type="ECO:0000313" key="1">
    <source>
        <dbReference type="EMBL" id="KGE19569.1"/>
    </source>
</evidence>
<organism evidence="1 2">
    <name type="scientific">Paenibacillus wynnii</name>
    <dbReference type="NCBI Taxonomy" id="268407"/>
    <lineage>
        <taxon>Bacteria</taxon>
        <taxon>Bacillati</taxon>
        <taxon>Bacillota</taxon>
        <taxon>Bacilli</taxon>
        <taxon>Bacillales</taxon>
        <taxon>Paenibacillaceae</taxon>
        <taxon>Paenibacillus</taxon>
    </lineage>
</organism>
<gene>
    <name evidence="1" type="ORF">PWYN_09625</name>
</gene>
<dbReference type="OrthoDB" id="2624238at2"/>
<comment type="caution">
    <text evidence="1">The sequence shown here is derived from an EMBL/GenBank/DDBJ whole genome shotgun (WGS) entry which is preliminary data.</text>
</comment>
<sequence length="149" mass="17242">MNSQLMEDSFRLLQADMSPIAGIQLQLSPAECERLLPVLERYNVDECRRAPLLGIYIILTLAAQRHMECTPHHPNLIRNILDGDYLYSFYLQFAVKYRELDLVAYLAPSIKKMQIRRSNGNLAEENLASGMEQFLIQERRQQSRTSKAI</sequence>
<dbReference type="AlphaFoldDB" id="A0A098MAJ6"/>